<evidence type="ECO:0000259" key="3">
    <source>
        <dbReference type="Pfam" id="PF00460"/>
    </source>
</evidence>
<comment type="similarity">
    <text evidence="1 2">Belongs to the flagella basal body rod proteins family.</text>
</comment>
<evidence type="ECO:0000256" key="1">
    <source>
        <dbReference type="ARBA" id="ARBA00009677"/>
    </source>
</evidence>
<evidence type="ECO:0000313" key="6">
    <source>
        <dbReference type="EMBL" id="MBM7704023.1"/>
    </source>
</evidence>
<dbReference type="InterPro" id="IPR019776">
    <property type="entry name" value="Flagellar_basal_body_rod_CS"/>
</dbReference>
<feature type="domain" description="Flagellar hook protein FlgE/F/G-like D1" evidence="5">
    <location>
        <begin position="117"/>
        <end position="177"/>
    </location>
</feature>
<feature type="domain" description="Flagellar basal-body/hook protein C-terminal" evidence="4">
    <location>
        <begin position="228"/>
        <end position="271"/>
    </location>
</feature>
<evidence type="ECO:0000259" key="5">
    <source>
        <dbReference type="Pfam" id="PF22692"/>
    </source>
</evidence>
<dbReference type="RefSeq" id="WP_205188042.1">
    <property type="nucleotide sequence ID" value="NZ_JAFBFC010000005.1"/>
</dbReference>
<dbReference type="EMBL" id="JAFBFC010000005">
    <property type="protein sequence ID" value="MBM7704023.1"/>
    <property type="molecule type" value="Genomic_DNA"/>
</dbReference>
<dbReference type="InterPro" id="IPR020013">
    <property type="entry name" value="Flagellar_FlgE/F/G"/>
</dbReference>
<dbReference type="Pfam" id="PF06429">
    <property type="entry name" value="Flg_bbr_C"/>
    <property type="match status" value="1"/>
</dbReference>
<dbReference type="NCBIfam" id="TIGR03506">
    <property type="entry name" value="FlgEFG_subfam"/>
    <property type="match status" value="1"/>
</dbReference>
<dbReference type="Pfam" id="PF22692">
    <property type="entry name" value="LlgE_F_G_D1"/>
    <property type="match status" value="1"/>
</dbReference>
<comment type="caution">
    <text evidence="6">The sequence shown here is derived from an EMBL/GenBank/DDBJ whole genome shotgun (WGS) entry which is preliminary data.</text>
</comment>
<proteinExistence type="inferred from homology"/>
<dbReference type="Proteomes" id="UP000809829">
    <property type="component" value="Unassembled WGS sequence"/>
</dbReference>
<dbReference type="InterPro" id="IPR037925">
    <property type="entry name" value="FlgE/F/G-like"/>
</dbReference>
<keyword evidence="6" id="KW-0282">Flagellum</keyword>
<feature type="domain" description="Flagellar basal body rod protein N-terminal" evidence="3">
    <location>
        <begin position="5"/>
        <end position="35"/>
    </location>
</feature>
<dbReference type="Pfam" id="PF00460">
    <property type="entry name" value="Flg_bb_rod"/>
    <property type="match status" value="1"/>
</dbReference>
<organism evidence="6 7">
    <name type="scientific">Priestia iocasae</name>
    <dbReference type="NCBI Taxonomy" id="2291674"/>
    <lineage>
        <taxon>Bacteria</taxon>
        <taxon>Bacillati</taxon>
        <taxon>Bacillota</taxon>
        <taxon>Bacilli</taxon>
        <taxon>Bacillales</taxon>
        <taxon>Bacillaceae</taxon>
        <taxon>Priestia</taxon>
    </lineage>
</organism>
<dbReference type="PANTHER" id="PTHR30435:SF19">
    <property type="entry name" value="FLAGELLAR BASAL-BODY ROD PROTEIN FLGG"/>
    <property type="match status" value="1"/>
</dbReference>
<dbReference type="SUPFAM" id="SSF117143">
    <property type="entry name" value="Flagellar hook protein flgE"/>
    <property type="match status" value="1"/>
</dbReference>
<protein>
    <submittedName>
        <fullName evidence="6">Flagellar basal-body rod protein FlgG</fullName>
    </submittedName>
</protein>
<accession>A0ABS2QX27</accession>
<name>A0ABS2QX27_9BACI</name>
<gene>
    <name evidence="6" type="ORF">JOC83_002873</name>
</gene>
<dbReference type="InterPro" id="IPR053967">
    <property type="entry name" value="LlgE_F_G-like_D1"/>
</dbReference>
<comment type="subcellular location">
    <subcellularLocation>
        <location evidence="2">Bacterial flagellum basal body</location>
    </subcellularLocation>
</comment>
<dbReference type="PROSITE" id="PS00588">
    <property type="entry name" value="FLAGELLA_BB_ROD"/>
    <property type="match status" value="1"/>
</dbReference>
<keyword evidence="6" id="KW-0966">Cell projection</keyword>
<reference evidence="6 7" key="1">
    <citation type="submission" date="2021-01" db="EMBL/GenBank/DDBJ databases">
        <title>Genomic Encyclopedia of Type Strains, Phase IV (KMG-IV): sequencing the most valuable type-strain genomes for metagenomic binning, comparative biology and taxonomic classification.</title>
        <authorList>
            <person name="Goeker M."/>
        </authorList>
    </citation>
    <scope>NUCLEOTIDE SEQUENCE [LARGE SCALE GENOMIC DNA]</scope>
    <source>
        <strain evidence="6 7">DSM 104297</strain>
    </source>
</reference>
<evidence type="ECO:0000256" key="2">
    <source>
        <dbReference type="RuleBase" id="RU362116"/>
    </source>
</evidence>
<dbReference type="InterPro" id="IPR001444">
    <property type="entry name" value="Flag_bb_rod_N"/>
</dbReference>
<keyword evidence="6" id="KW-0969">Cilium</keyword>
<evidence type="ECO:0000259" key="4">
    <source>
        <dbReference type="Pfam" id="PF06429"/>
    </source>
</evidence>
<dbReference type="InterPro" id="IPR010930">
    <property type="entry name" value="Flg_bb/hook_C_dom"/>
</dbReference>
<sequence length="278" mass="31198">MFKGFYTATAGMMAQQRRTDLLTNNMANANTPGFKADQSSLRAFPDMLVQRMDSKDIPVEKSFHVPVQQTIGSLHTGVYMQETMPNLAQGDIHETEIPTDVALVERAVPFDENGQKGALFFVVEGDNNELRYTRNGNFTIDEAGFLTTTDGRYVLNEANERIQLQSENVRINEGGIIFENEEEVARLNVAYANNLSTIAKEGNGLYRTENGQPLPSAIGNNEISYHIQQGFLERSNVDTSQTMTEMLTAYRAFEANQKIMQAYDRSMEKSVNDIGRVR</sequence>
<keyword evidence="7" id="KW-1185">Reference proteome</keyword>
<dbReference type="PANTHER" id="PTHR30435">
    <property type="entry name" value="FLAGELLAR PROTEIN"/>
    <property type="match status" value="1"/>
</dbReference>
<evidence type="ECO:0000313" key="7">
    <source>
        <dbReference type="Proteomes" id="UP000809829"/>
    </source>
</evidence>
<keyword evidence="2" id="KW-0975">Bacterial flagellum</keyword>